<name>A0A5J5GP28_9RHOB</name>
<keyword evidence="1" id="KW-0732">Signal</keyword>
<protein>
    <submittedName>
        <fullName evidence="2">Uncharacterized protein</fullName>
    </submittedName>
</protein>
<feature type="chain" id="PRO_5023814078" evidence="1">
    <location>
        <begin position="21"/>
        <end position="105"/>
    </location>
</feature>
<dbReference type="AlphaFoldDB" id="A0A5J5GP28"/>
<evidence type="ECO:0000256" key="1">
    <source>
        <dbReference type="SAM" id="SignalP"/>
    </source>
</evidence>
<dbReference type="EMBL" id="VYQE01000002">
    <property type="protein sequence ID" value="KAA9009483.1"/>
    <property type="molecule type" value="Genomic_DNA"/>
</dbReference>
<proteinExistence type="predicted"/>
<keyword evidence="3" id="KW-1185">Reference proteome</keyword>
<dbReference type="RefSeq" id="WP_150445017.1">
    <property type="nucleotide sequence ID" value="NZ_VYQE01000002.1"/>
</dbReference>
<gene>
    <name evidence="2" type="ORF">F3S47_09595</name>
</gene>
<comment type="caution">
    <text evidence="2">The sequence shown here is derived from an EMBL/GenBank/DDBJ whole genome shotgun (WGS) entry which is preliminary data.</text>
</comment>
<evidence type="ECO:0000313" key="2">
    <source>
        <dbReference type="EMBL" id="KAA9009483.1"/>
    </source>
</evidence>
<reference evidence="2 3" key="1">
    <citation type="submission" date="2019-09" db="EMBL/GenBank/DDBJ databases">
        <authorList>
            <person name="Park J.-S."/>
            <person name="Choi H.-J."/>
        </authorList>
    </citation>
    <scope>NUCLEOTIDE SEQUENCE [LARGE SCALE GENOMIC DNA]</scope>
    <source>
        <strain evidence="2 3">176SS1-4</strain>
    </source>
</reference>
<organism evidence="2 3">
    <name type="scientific">Histidinibacterium aquaticum</name>
    <dbReference type="NCBI Taxonomy" id="2613962"/>
    <lineage>
        <taxon>Bacteria</taxon>
        <taxon>Pseudomonadati</taxon>
        <taxon>Pseudomonadota</taxon>
        <taxon>Alphaproteobacteria</taxon>
        <taxon>Rhodobacterales</taxon>
        <taxon>Paracoccaceae</taxon>
        <taxon>Histidinibacterium</taxon>
    </lineage>
</organism>
<evidence type="ECO:0000313" key="3">
    <source>
        <dbReference type="Proteomes" id="UP000326554"/>
    </source>
</evidence>
<dbReference type="Proteomes" id="UP000326554">
    <property type="component" value="Unassembled WGS sequence"/>
</dbReference>
<sequence length="105" mass="11305">MKRILVTTCAALVAGATSLAADSYFTIIDRQDHRGIMELGTVVSDHDGVVEIYESGKLIGKARVKAGTNRNVRVNAPPRRAAHATAVLRAGDKVLDEAPIRIARR</sequence>
<feature type="signal peptide" evidence="1">
    <location>
        <begin position="1"/>
        <end position="20"/>
    </location>
</feature>
<accession>A0A5J5GP28</accession>